<evidence type="ECO:0000313" key="1">
    <source>
        <dbReference type="EMBL" id="OTF70884.1"/>
    </source>
</evidence>
<dbReference type="Proteomes" id="UP000194236">
    <property type="component" value="Unassembled WGS sequence"/>
</dbReference>
<accession>A0A1Y3ASR9</accession>
<sequence>MEWNEILSFFKIIVVVGDDSRFVADLGSPFSHNNDQDEICVALVVVVVGGVGDVMNKGGIVAGNLLQPEPCPVTAAIAAAFNILSKFD</sequence>
<comment type="caution">
    <text evidence="1">The sequence shown here is derived from an EMBL/GenBank/DDBJ whole genome shotgun (WGS) entry which is preliminary data.</text>
</comment>
<evidence type="ECO:0000313" key="2">
    <source>
        <dbReference type="Proteomes" id="UP000194236"/>
    </source>
</evidence>
<dbReference type="EMBL" id="MUJZ01063590">
    <property type="protein sequence ID" value="OTF70884.1"/>
    <property type="molecule type" value="Genomic_DNA"/>
</dbReference>
<name>A0A1Y3ASR9_EURMA</name>
<protein>
    <submittedName>
        <fullName evidence="1">Uncharacterized protein</fullName>
    </submittedName>
</protein>
<organism evidence="1 2">
    <name type="scientific">Euroglyphus maynei</name>
    <name type="common">Mayne's house dust mite</name>
    <dbReference type="NCBI Taxonomy" id="6958"/>
    <lineage>
        <taxon>Eukaryota</taxon>
        <taxon>Metazoa</taxon>
        <taxon>Ecdysozoa</taxon>
        <taxon>Arthropoda</taxon>
        <taxon>Chelicerata</taxon>
        <taxon>Arachnida</taxon>
        <taxon>Acari</taxon>
        <taxon>Acariformes</taxon>
        <taxon>Sarcoptiformes</taxon>
        <taxon>Astigmata</taxon>
        <taxon>Psoroptidia</taxon>
        <taxon>Analgoidea</taxon>
        <taxon>Pyroglyphidae</taxon>
        <taxon>Pyroglyphinae</taxon>
        <taxon>Euroglyphus</taxon>
    </lineage>
</organism>
<keyword evidence="2" id="KW-1185">Reference proteome</keyword>
<proteinExistence type="predicted"/>
<gene>
    <name evidence="1" type="ORF">BLA29_010312</name>
</gene>
<reference evidence="1 2" key="1">
    <citation type="submission" date="2017-03" db="EMBL/GenBank/DDBJ databases">
        <title>Genome Survey of Euroglyphus maynei.</title>
        <authorList>
            <person name="Arlian L.G."/>
            <person name="Morgan M.S."/>
            <person name="Rider S.D."/>
        </authorList>
    </citation>
    <scope>NUCLEOTIDE SEQUENCE [LARGE SCALE GENOMIC DNA]</scope>
    <source>
        <strain evidence="1">Arlian Lab</strain>
        <tissue evidence="1">Whole body</tissue>
    </source>
</reference>
<dbReference type="AlphaFoldDB" id="A0A1Y3ASR9"/>